<feature type="non-terminal residue" evidence="2">
    <location>
        <position position="22"/>
    </location>
</feature>
<dbReference type="Proteomes" id="UP000188268">
    <property type="component" value="Unassembled WGS sequence"/>
</dbReference>
<feature type="region of interest" description="Disordered" evidence="1">
    <location>
        <begin position="1"/>
        <end position="22"/>
    </location>
</feature>
<sequence>MGLYSKSTTSPFPDPGKSLFSK</sequence>
<feature type="compositionally biased region" description="Polar residues" evidence="1">
    <location>
        <begin position="1"/>
        <end position="11"/>
    </location>
</feature>
<dbReference type="Gramene" id="OMP02172">
    <property type="protein sequence ID" value="OMP02172"/>
    <property type="gene ID" value="CCACVL1_02896"/>
</dbReference>
<evidence type="ECO:0000313" key="2">
    <source>
        <dbReference type="EMBL" id="OMP02172.1"/>
    </source>
</evidence>
<accession>A0A1R3K4Z9</accession>
<protein>
    <submittedName>
        <fullName evidence="2">Uncharacterized protein</fullName>
    </submittedName>
</protein>
<gene>
    <name evidence="2" type="ORF">CCACVL1_02896</name>
</gene>
<dbReference type="AlphaFoldDB" id="A0A1R3K4Z9"/>
<keyword evidence="3" id="KW-1185">Reference proteome</keyword>
<name>A0A1R3K4Z9_COCAP</name>
<organism evidence="2 3">
    <name type="scientific">Corchorus capsularis</name>
    <name type="common">Jute</name>
    <dbReference type="NCBI Taxonomy" id="210143"/>
    <lineage>
        <taxon>Eukaryota</taxon>
        <taxon>Viridiplantae</taxon>
        <taxon>Streptophyta</taxon>
        <taxon>Embryophyta</taxon>
        <taxon>Tracheophyta</taxon>
        <taxon>Spermatophyta</taxon>
        <taxon>Magnoliopsida</taxon>
        <taxon>eudicotyledons</taxon>
        <taxon>Gunneridae</taxon>
        <taxon>Pentapetalae</taxon>
        <taxon>rosids</taxon>
        <taxon>malvids</taxon>
        <taxon>Malvales</taxon>
        <taxon>Malvaceae</taxon>
        <taxon>Grewioideae</taxon>
        <taxon>Apeibeae</taxon>
        <taxon>Corchorus</taxon>
    </lineage>
</organism>
<evidence type="ECO:0000313" key="3">
    <source>
        <dbReference type="Proteomes" id="UP000188268"/>
    </source>
</evidence>
<evidence type="ECO:0000256" key="1">
    <source>
        <dbReference type="SAM" id="MobiDB-lite"/>
    </source>
</evidence>
<comment type="caution">
    <text evidence="2">The sequence shown here is derived from an EMBL/GenBank/DDBJ whole genome shotgun (WGS) entry which is preliminary data.</text>
</comment>
<dbReference type="EMBL" id="AWWV01006284">
    <property type="protein sequence ID" value="OMP02172.1"/>
    <property type="molecule type" value="Genomic_DNA"/>
</dbReference>
<reference evidence="2 3" key="1">
    <citation type="submission" date="2013-09" db="EMBL/GenBank/DDBJ databases">
        <title>Corchorus capsularis genome sequencing.</title>
        <authorList>
            <person name="Alam M."/>
            <person name="Haque M.S."/>
            <person name="Islam M.S."/>
            <person name="Emdad E.M."/>
            <person name="Islam M.M."/>
            <person name="Ahmed B."/>
            <person name="Halim A."/>
            <person name="Hossen Q.M.M."/>
            <person name="Hossain M.Z."/>
            <person name="Ahmed R."/>
            <person name="Khan M.M."/>
            <person name="Islam R."/>
            <person name="Rashid M.M."/>
            <person name="Khan S.A."/>
            <person name="Rahman M.S."/>
            <person name="Alam M."/>
        </authorList>
    </citation>
    <scope>NUCLEOTIDE SEQUENCE [LARGE SCALE GENOMIC DNA]</scope>
    <source>
        <strain evidence="3">cv. CVL-1</strain>
        <tissue evidence="2">Whole seedling</tissue>
    </source>
</reference>
<proteinExistence type="predicted"/>